<feature type="transmembrane region" description="Helical" evidence="2">
    <location>
        <begin position="91"/>
        <end position="111"/>
    </location>
</feature>
<keyword evidence="4" id="KW-1185">Reference proteome</keyword>
<sequence>MLAEERGGALRRRLLRTLRRSILYIIQVTKALFQTSRWFIGGCWRFSWLRRVSDGQNTHSTRPTTRRKLSAVEFLEKFSQGPETESEWNLILWRVTFPMLTLVLFTLLAVLGKFGHMIYSFLVCPVWYFSQLVLVTQPFLLVFKFDDVDHRIRSRIWHILAVMSVAISIMEWYLSAPSSGIPLASLSSAVRARFQHHSWIIANTVFGGLALIAIPRYFYFQRRIGARDTYESLSGSSSAFISLVPSTSGPEGFEETLSIRSTPTPPGSNRGSNTSTGASGPPGSSRGYSSVVVTSLIDEPSQRRSRLVMLCITCGLLVWVAMISSYTSTRGTEANPRYWFTTYLLSPLACVILLYTLRHSTSSRSGFSFEHVVTYSVLIVHLPAFLGHLCFRLFAIVELADPAHPSHAAANGIAHDGTNNFTASTSWMKLGISVLYLIVMQTYFFVMTQVVNAMSEPFAHPTLLYLGQLYYYLFWYVLVGSDTPIDMLYWGMLLVNNVHIAFLNTGFYADVKQSSTGCFSIPTMTTLKLRSSMAMCFRATTMTMISAAQGSDLDGSSSGPYQDDPHGHHGGMSEFDVGLTGDDSPSHTLHRLNRRTTTAAADDSSVSDGNSELDPHNGQATGRRRNSMSMLAASAKSLLSFGGSTTSATIHFSSSSCDRKCSDGSGCGRCSRHSTKSHPRPQRTDTEGSRMPKTSTEQLRPLYFLMKLAEQDNMADTTALILVPSLLTLLAVLDKPSQGFSILADQLNMWVRCICMFIARLGGAYLAREIFTYKLRSRLRLHSSSAREQDVLNTIEGMSTRLWIQKLMLQDFHRQFWYLTIVTIVVTFACFERIELPARFALLT</sequence>
<feature type="transmembrane region" description="Helical" evidence="2">
    <location>
        <begin position="307"/>
        <end position="326"/>
    </location>
</feature>
<organism evidence="3 4">
    <name type="scientific">Pythium oligandrum</name>
    <name type="common">Mycoparasitic fungus</name>
    <dbReference type="NCBI Taxonomy" id="41045"/>
    <lineage>
        <taxon>Eukaryota</taxon>
        <taxon>Sar</taxon>
        <taxon>Stramenopiles</taxon>
        <taxon>Oomycota</taxon>
        <taxon>Peronosporomycetes</taxon>
        <taxon>Pythiales</taxon>
        <taxon>Pythiaceae</taxon>
        <taxon>Pythium</taxon>
    </lineage>
</organism>
<keyword evidence="2" id="KW-0472">Membrane</keyword>
<feature type="compositionally biased region" description="Basic residues" evidence="1">
    <location>
        <begin position="670"/>
        <end position="681"/>
    </location>
</feature>
<feature type="compositionally biased region" description="Polar residues" evidence="1">
    <location>
        <begin position="551"/>
        <end position="560"/>
    </location>
</feature>
<feature type="compositionally biased region" description="Polar residues" evidence="1">
    <location>
        <begin position="258"/>
        <end position="270"/>
    </location>
</feature>
<feature type="transmembrane region" description="Helical" evidence="2">
    <location>
        <begin position="194"/>
        <end position="214"/>
    </location>
</feature>
<evidence type="ECO:0000256" key="1">
    <source>
        <dbReference type="SAM" id="MobiDB-lite"/>
    </source>
</evidence>
<feature type="compositionally biased region" description="Low complexity" evidence="1">
    <location>
        <begin position="596"/>
        <end position="608"/>
    </location>
</feature>
<evidence type="ECO:0000313" key="3">
    <source>
        <dbReference type="EMBL" id="TMW63661.1"/>
    </source>
</evidence>
<feature type="compositionally biased region" description="Low complexity" evidence="1">
    <location>
        <begin position="271"/>
        <end position="287"/>
    </location>
</feature>
<gene>
    <name evidence="3" type="ORF">Poli38472_002602</name>
</gene>
<feature type="transmembrane region" description="Helical" evidence="2">
    <location>
        <begin position="117"/>
        <end position="143"/>
    </location>
</feature>
<name>A0A8K1FIB9_PYTOL</name>
<feature type="transmembrane region" description="Helical" evidence="2">
    <location>
        <begin position="487"/>
        <end position="509"/>
    </location>
</feature>
<evidence type="ECO:0000313" key="4">
    <source>
        <dbReference type="Proteomes" id="UP000794436"/>
    </source>
</evidence>
<evidence type="ECO:0008006" key="5">
    <source>
        <dbReference type="Google" id="ProtNLM"/>
    </source>
</evidence>
<comment type="caution">
    <text evidence="3">The sequence shown here is derived from an EMBL/GenBank/DDBJ whole genome shotgun (WGS) entry which is preliminary data.</text>
</comment>
<feature type="transmembrane region" description="Helical" evidence="2">
    <location>
        <begin position="463"/>
        <end position="481"/>
    </location>
</feature>
<dbReference type="Proteomes" id="UP000794436">
    <property type="component" value="Unassembled WGS sequence"/>
</dbReference>
<dbReference type="OrthoDB" id="70949at2759"/>
<reference evidence="3" key="1">
    <citation type="submission" date="2019-03" db="EMBL/GenBank/DDBJ databases">
        <title>Long read genome sequence of the mycoparasitic Pythium oligandrum ATCC 38472 isolated from sugarbeet rhizosphere.</title>
        <authorList>
            <person name="Gaulin E."/>
        </authorList>
    </citation>
    <scope>NUCLEOTIDE SEQUENCE</scope>
    <source>
        <strain evidence="3">ATCC 38472_TT</strain>
    </source>
</reference>
<protein>
    <recommendedName>
        <fullName evidence="5">Transmembrane protein</fullName>
    </recommendedName>
</protein>
<feature type="transmembrane region" description="Helical" evidence="2">
    <location>
        <begin position="338"/>
        <end position="357"/>
    </location>
</feature>
<proteinExistence type="predicted"/>
<dbReference type="AlphaFoldDB" id="A0A8K1FIB9"/>
<evidence type="ECO:0000256" key="2">
    <source>
        <dbReference type="SAM" id="Phobius"/>
    </source>
</evidence>
<feature type="region of interest" description="Disordered" evidence="1">
    <location>
        <begin position="246"/>
        <end position="287"/>
    </location>
</feature>
<keyword evidence="2" id="KW-0812">Transmembrane</keyword>
<feature type="region of interest" description="Disordered" evidence="1">
    <location>
        <begin position="666"/>
        <end position="693"/>
    </location>
</feature>
<accession>A0A8K1FIB9</accession>
<dbReference type="EMBL" id="SPLM01000072">
    <property type="protein sequence ID" value="TMW63661.1"/>
    <property type="molecule type" value="Genomic_DNA"/>
</dbReference>
<keyword evidence="2" id="KW-1133">Transmembrane helix</keyword>
<feature type="region of interest" description="Disordered" evidence="1">
    <location>
        <begin position="551"/>
        <end position="626"/>
    </location>
</feature>
<feature type="transmembrane region" description="Helical" evidence="2">
    <location>
        <begin position="430"/>
        <end position="451"/>
    </location>
</feature>